<dbReference type="PANTHER" id="PTHR37412">
    <property type="entry name" value="C2 DOMAIN-CONTAINING PROTEIN 5"/>
    <property type="match status" value="1"/>
</dbReference>
<feature type="domain" description="C2CD5 C-terminal" evidence="1">
    <location>
        <begin position="2"/>
        <end position="88"/>
    </location>
</feature>
<accession>A0A8J8T7P3</accession>
<dbReference type="GO" id="GO:0072659">
    <property type="term" value="P:protein localization to plasma membrane"/>
    <property type="evidence" value="ECO:0007669"/>
    <property type="project" value="TreeGrafter"/>
</dbReference>
<protein>
    <recommendedName>
        <fullName evidence="1">C2CD5 C-terminal domain-containing protein</fullName>
    </recommendedName>
</protein>
<dbReference type="AlphaFoldDB" id="A0A8J8T7P3"/>
<dbReference type="GO" id="GO:0010828">
    <property type="term" value="P:positive regulation of D-glucose transmembrane transport"/>
    <property type="evidence" value="ECO:0007669"/>
    <property type="project" value="TreeGrafter"/>
</dbReference>
<evidence type="ECO:0000313" key="2">
    <source>
        <dbReference type="EMBL" id="TNV85399.1"/>
    </source>
</evidence>
<keyword evidence="3" id="KW-1185">Reference proteome</keyword>
<name>A0A8J8T7P3_HALGN</name>
<organism evidence="2 3">
    <name type="scientific">Halteria grandinella</name>
    <dbReference type="NCBI Taxonomy" id="5974"/>
    <lineage>
        <taxon>Eukaryota</taxon>
        <taxon>Sar</taxon>
        <taxon>Alveolata</taxon>
        <taxon>Ciliophora</taxon>
        <taxon>Intramacronucleata</taxon>
        <taxon>Spirotrichea</taxon>
        <taxon>Stichotrichia</taxon>
        <taxon>Sporadotrichida</taxon>
        <taxon>Halteriidae</taxon>
        <taxon>Halteria</taxon>
    </lineage>
</organism>
<dbReference type="GO" id="GO:0005509">
    <property type="term" value="F:calcium ion binding"/>
    <property type="evidence" value="ECO:0007669"/>
    <property type="project" value="TreeGrafter"/>
</dbReference>
<dbReference type="GO" id="GO:0005544">
    <property type="term" value="F:calcium-dependent phospholipid binding"/>
    <property type="evidence" value="ECO:0007669"/>
    <property type="project" value="InterPro"/>
</dbReference>
<dbReference type="GO" id="GO:0005886">
    <property type="term" value="C:plasma membrane"/>
    <property type="evidence" value="ECO:0007669"/>
    <property type="project" value="TreeGrafter"/>
</dbReference>
<evidence type="ECO:0000259" key="1">
    <source>
        <dbReference type="Pfam" id="PF23128"/>
    </source>
</evidence>
<dbReference type="InterPro" id="IPR057815">
    <property type="entry name" value="C2CD5_C"/>
</dbReference>
<dbReference type="GO" id="GO:0090314">
    <property type="term" value="P:positive regulation of protein targeting to membrane"/>
    <property type="evidence" value="ECO:0007669"/>
    <property type="project" value="TreeGrafter"/>
</dbReference>
<dbReference type="EMBL" id="RRYP01001864">
    <property type="protein sequence ID" value="TNV85399.1"/>
    <property type="molecule type" value="Genomic_DNA"/>
</dbReference>
<sequence length="115" mass="13110">MNSCPGMEIKKYLGIVEVHLSKNMRLTRGDEEVSHIIEQFLEEANEIARAKVASLGGNFMLGYKMDINKLDVDQKEIYILISIFGDCVYAEKQEIGDEFIDKEILKIPESIQQQA</sequence>
<evidence type="ECO:0000313" key="3">
    <source>
        <dbReference type="Proteomes" id="UP000785679"/>
    </source>
</evidence>
<proteinExistence type="predicted"/>
<dbReference type="GO" id="GO:0065002">
    <property type="term" value="P:intracellular protein transmembrane transport"/>
    <property type="evidence" value="ECO:0007669"/>
    <property type="project" value="TreeGrafter"/>
</dbReference>
<comment type="caution">
    <text evidence="2">The sequence shown here is derived from an EMBL/GenBank/DDBJ whole genome shotgun (WGS) entry which is preliminary data.</text>
</comment>
<dbReference type="Proteomes" id="UP000785679">
    <property type="component" value="Unassembled WGS sequence"/>
</dbReference>
<dbReference type="GO" id="GO:0031340">
    <property type="term" value="P:positive regulation of vesicle fusion"/>
    <property type="evidence" value="ECO:0007669"/>
    <property type="project" value="TreeGrafter"/>
</dbReference>
<gene>
    <name evidence="2" type="ORF">FGO68_gene15097</name>
</gene>
<dbReference type="PANTHER" id="PTHR37412:SF2">
    <property type="entry name" value="C2 DOMAIN-CONTAINING PROTEIN 5"/>
    <property type="match status" value="1"/>
</dbReference>
<dbReference type="InterPro" id="IPR038983">
    <property type="entry name" value="C2CD5"/>
</dbReference>
<dbReference type="Pfam" id="PF23128">
    <property type="entry name" value="YbjQ_4"/>
    <property type="match status" value="1"/>
</dbReference>
<reference evidence="2" key="1">
    <citation type="submission" date="2019-06" db="EMBL/GenBank/DDBJ databases">
        <authorList>
            <person name="Zheng W."/>
        </authorList>
    </citation>
    <scope>NUCLEOTIDE SEQUENCE</scope>
    <source>
        <strain evidence="2">QDHG01</strain>
    </source>
</reference>
<dbReference type="OrthoDB" id="423074at2759"/>